<accession>L0DLT8</accession>
<dbReference type="PROSITE" id="PS51257">
    <property type="entry name" value="PROKAR_LIPOPROTEIN"/>
    <property type="match status" value="1"/>
</dbReference>
<keyword evidence="2" id="KW-1185">Reference proteome</keyword>
<dbReference type="Proteomes" id="UP000010798">
    <property type="component" value="Chromosome"/>
</dbReference>
<protein>
    <recommendedName>
        <fullName evidence="3">Carboxypeptidase regulatory-like domain-containing protein</fullName>
    </recommendedName>
</protein>
<dbReference type="KEGG" id="saci:Sinac_5654"/>
<organism evidence="1 2">
    <name type="scientific">Singulisphaera acidiphila (strain ATCC BAA-1392 / DSM 18658 / VKM B-2454 / MOB10)</name>
    <dbReference type="NCBI Taxonomy" id="886293"/>
    <lineage>
        <taxon>Bacteria</taxon>
        <taxon>Pseudomonadati</taxon>
        <taxon>Planctomycetota</taxon>
        <taxon>Planctomycetia</taxon>
        <taxon>Isosphaerales</taxon>
        <taxon>Isosphaeraceae</taxon>
        <taxon>Singulisphaera</taxon>
    </lineage>
</organism>
<dbReference type="OrthoDB" id="287810at2"/>
<proteinExistence type="predicted"/>
<sequence length="161" mass="17059">MRIVARSPVIMACIALGTITAGCGDASGPRLAPVEGAVTLNGKPLEEATVSFVPDPSNREVTPGLGVSGEDGTFKVQHNGRFGLALGKYKVLISKTGSAKPGVTVPEAFANDPIQQRMMGIRKETLPKKYSDPATSTEIVEVKDGKNRYDFDLDTKVAVKK</sequence>
<evidence type="ECO:0000313" key="1">
    <source>
        <dbReference type="EMBL" id="AGA29785.1"/>
    </source>
</evidence>
<dbReference type="EMBL" id="CP003364">
    <property type="protein sequence ID" value="AGA29785.1"/>
    <property type="molecule type" value="Genomic_DNA"/>
</dbReference>
<dbReference type="STRING" id="886293.Sinac_5654"/>
<dbReference type="RefSeq" id="WP_015248883.1">
    <property type="nucleotide sequence ID" value="NC_019892.1"/>
</dbReference>
<dbReference type="HOGENOM" id="CLU_113730_5_2_0"/>
<evidence type="ECO:0008006" key="3">
    <source>
        <dbReference type="Google" id="ProtNLM"/>
    </source>
</evidence>
<gene>
    <name evidence="1" type="ordered locus">Sinac_5654</name>
</gene>
<dbReference type="AlphaFoldDB" id="L0DLT8"/>
<evidence type="ECO:0000313" key="2">
    <source>
        <dbReference type="Proteomes" id="UP000010798"/>
    </source>
</evidence>
<name>L0DLT8_SINAD</name>
<reference evidence="1 2" key="1">
    <citation type="submission" date="2012-02" db="EMBL/GenBank/DDBJ databases">
        <title>Complete sequence of chromosome of Singulisphaera acidiphila DSM 18658.</title>
        <authorList>
            <consortium name="US DOE Joint Genome Institute (JGI-PGF)"/>
            <person name="Lucas S."/>
            <person name="Copeland A."/>
            <person name="Lapidus A."/>
            <person name="Glavina del Rio T."/>
            <person name="Dalin E."/>
            <person name="Tice H."/>
            <person name="Bruce D."/>
            <person name="Goodwin L."/>
            <person name="Pitluck S."/>
            <person name="Peters L."/>
            <person name="Ovchinnikova G."/>
            <person name="Chertkov O."/>
            <person name="Kyrpides N."/>
            <person name="Mavromatis K."/>
            <person name="Ivanova N."/>
            <person name="Brettin T."/>
            <person name="Detter J.C."/>
            <person name="Han C."/>
            <person name="Larimer F."/>
            <person name="Land M."/>
            <person name="Hauser L."/>
            <person name="Markowitz V."/>
            <person name="Cheng J.-F."/>
            <person name="Hugenholtz P."/>
            <person name="Woyke T."/>
            <person name="Wu D."/>
            <person name="Tindall B."/>
            <person name="Pomrenke H."/>
            <person name="Brambilla E."/>
            <person name="Klenk H.-P."/>
            <person name="Eisen J.A."/>
        </authorList>
    </citation>
    <scope>NUCLEOTIDE SEQUENCE [LARGE SCALE GENOMIC DNA]</scope>
    <source>
        <strain evidence="2">ATCC BAA-1392 / DSM 18658 / VKM B-2454 / MOB10</strain>
    </source>
</reference>